<dbReference type="EMBL" id="AAIFJK010000003">
    <property type="protein sequence ID" value="ECD6441173.1"/>
    <property type="molecule type" value="Genomic_DNA"/>
</dbReference>
<accession>A0A5H8RSW5</accession>
<evidence type="ECO:0000313" key="2">
    <source>
        <dbReference type="EMBL" id="ECD6441173.1"/>
    </source>
</evidence>
<comment type="caution">
    <text evidence="2">The sequence shown here is derived from an EMBL/GenBank/DDBJ whole genome shotgun (WGS) entry which is preliminary data.</text>
</comment>
<feature type="transmembrane region" description="Helical" evidence="1">
    <location>
        <begin position="104"/>
        <end position="122"/>
    </location>
</feature>
<proteinExistence type="predicted"/>
<feature type="transmembrane region" description="Helical" evidence="1">
    <location>
        <begin position="340"/>
        <end position="361"/>
    </location>
</feature>
<dbReference type="InterPro" id="IPR045691">
    <property type="entry name" value="DUF6056"/>
</dbReference>
<dbReference type="AlphaFoldDB" id="A0A5H8RSW5"/>
<reference evidence="2" key="1">
    <citation type="submission" date="2019-03" db="EMBL/GenBank/DDBJ databases">
        <authorList>
            <person name="Ashton P.M."/>
            <person name="Dallman T."/>
            <person name="Nair S."/>
            <person name="De Pinna E."/>
            <person name="Peters T."/>
            <person name="Grant K."/>
        </authorList>
    </citation>
    <scope>NUCLEOTIDE SEQUENCE</scope>
    <source>
        <strain evidence="2">121460</strain>
    </source>
</reference>
<keyword evidence="1" id="KW-0812">Transmembrane</keyword>
<feature type="transmembrane region" description="Helical" evidence="1">
    <location>
        <begin position="163"/>
        <end position="192"/>
    </location>
</feature>
<feature type="transmembrane region" description="Helical" evidence="1">
    <location>
        <begin position="12"/>
        <end position="32"/>
    </location>
</feature>
<sequence>MNLNIEKYKLAISLLFIYSLGFTINVLVPLISDDFSYMRMGLDLSSHYQHYMTWSGRLEADLISSTILQFDSVLIKSLINTFPLVALCYFVYKIVSLYSESDPLITTLIAFSCYFLFNPNLGQTTFWIVGSANYLWTTTFCIIFTYSICLLTTLDKISKKEEIIIYASAILAGCSSEASSALMVSASALALLYNHFVTNKNKRITTISFILCLVGFLVLVGAPGNKVRLASDVFSAWRDMSLFEKVEYHFSERIPSLMRYLKFELAISLFCFILFVIKSKYKFTKSTFYLYIAPFIGFSFIILILIFSPYTPERSVNILTVILAIPICASINNLTKWIKVTITFLIVIVMLVNWSHVYSSYSRVYIQDVMRRAYIHEMISKEIYDIKLPLYNFSNFFKEFDLWDLFSNEYEIARYFGAKKVTVIPVNVDYSYLSTQPNYTCKIDEGTEKEKAYSINFYVDSFNDVLLIGETNSSKGTIDGLTKINTSINTNSGKHQYELPSNNINIFDRNFIVVRVPSVGINKSKEITVSLNGSDCTVEINR</sequence>
<name>A0A5H8RSW5_SALET</name>
<dbReference type="Pfam" id="PF19528">
    <property type="entry name" value="DUF6056"/>
    <property type="match status" value="1"/>
</dbReference>
<protein>
    <submittedName>
        <fullName evidence="2">Uncharacterized protein</fullName>
    </submittedName>
</protein>
<feature type="transmembrane region" description="Helical" evidence="1">
    <location>
        <begin position="289"/>
        <end position="308"/>
    </location>
</feature>
<feature type="transmembrane region" description="Helical" evidence="1">
    <location>
        <begin position="134"/>
        <end position="151"/>
    </location>
</feature>
<feature type="transmembrane region" description="Helical" evidence="1">
    <location>
        <begin position="204"/>
        <end position="222"/>
    </location>
</feature>
<gene>
    <name evidence="2" type="ORF">E2Q46_03860</name>
</gene>
<feature type="transmembrane region" description="Helical" evidence="1">
    <location>
        <begin position="260"/>
        <end position="277"/>
    </location>
</feature>
<feature type="transmembrane region" description="Helical" evidence="1">
    <location>
        <begin position="315"/>
        <end position="334"/>
    </location>
</feature>
<keyword evidence="1" id="KW-1133">Transmembrane helix</keyword>
<organism evidence="2">
    <name type="scientific">Salmonella enterica subsp. enterica serovar Durham</name>
    <dbReference type="NCBI Taxonomy" id="1954178"/>
    <lineage>
        <taxon>Bacteria</taxon>
        <taxon>Pseudomonadati</taxon>
        <taxon>Pseudomonadota</taxon>
        <taxon>Gammaproteobacteria</taxon>
        <taxon>Enterobacterales</taxon>
        <taxon>Enterobacteriaceae</taxon>
        <taxon>Salmonella</taxon>
    </lineage>
</organism>
<keyword evidence="1" id="KW-0472">Membrane</keyword>
<feature type="transmembrane region" description="Helical" evidence="1">
    <location>
        <begin position="73"/>
        <end position="92"/>
    </location>
</feature>
<evidence type="ECO:0000256" key="1">
    <source>
        <dbReference type="SAM" id="Phobius"/>
    </source>
</evidence>